<dbReference type="Pfam" id="PF00440">
    <property type="entry name" value="TetR_N"/>
    <property type="match status" value="1"/>
</dbReference>
<dbReference type="InterPro" id="IPR036271">
    <property type="entry name" value="Tet_transcr_reg_TetR-rel_C_sf"/>
</dbReference>
<feature type="domain" description="HTH tetR-type" evidence="3">
    <location>
        <begin position="1"/>
        <end position="62"/>
    </location>
</feature>
<dbReference type="Pfam" id="PF17940">
    <property type="entry name" value="TetR_C_31"/>
    <property type="match status" value="1"/>
</dbReference>
<sequence>MGNREDLLAGARQCLFEKGYARTTVRDIATAAGGVSMAAIGYHFGSKEALLSEALAEANREWGMELERALSDAAQPDSTPLERFAAQWTAVIESLRRHRGLWAATFDTIAQGGHDPATRDGLAAGLAEARSGLARLFENVDETDTEQGRMIGTFYQALLTGLAAQYLVDPEHAPSGADLAEAVRRITA</sequence>
<comment type="caution">
    <text evidence="4">The sequence shown here is derived from an EMBL/GenBank/DDBJ whole genome shotgun (WGS) entry which is preliminary data.</text>
</comment>
<dbReference type="InterPro" id="IPR009057">
    <property type="entry name" value="Homeodomain-like_sf"/>
</dbReference>
<dbReference type="AlphaFoldDB" id="A0A5N0EN07"/>
<dbReference type="InterPro" id="IPR050109">
    <property type="entry name" value="HTH-type_TetR-like_transc_reg"/>
</dbReference>
<dbReference type="SUPFAM" id="SSF48498">
    <property type="entry name" value="Tetracyclin repressor-like, C-terminal domain"/>
    <property type="match status" value="1"/>
</dbReference>
<evidence type="ECO:0000256" key="2">
    <source>
        <dbReference type="PROSITE-ProRule" id="PRU00335"/>
    </source>
</evidence>
<dbReference type="Gene3D" id="1.10.357.10">
    <property type="entry name" value="Tetracycline Repressor, domain 2"/>
    <property type="match status" value="1"/>
</dbReference>
<gene>
    <name evidence="4" type="ORF">F3087_02490</name>
</gene>
<evidence type="ECO:0000313" key="4">
    <source>
        <dbReference type="EMBL" id="KAA8890199.1"/>
    </source>
</evidence>
<reference evidence="4 5" key="1">
    <citation type="submission" date="2019-09" db="EMBL/GenBank/DDBJ databases">
        <authorList>
            <person name="Wang X."/>
        </authorList>
    </citation>
    <scope>NUCLEOTIDE SEQUENCE [LARGE SCALE GENOMIC DNA]</scope>
    <source>
        <strain evidence="4 5">CICC 11023</strain>
    </source>
</reference>
<dbReference type="GO" id="GO:0000976">
    <property type="term" value="F:transcription cis-regulatory region binding"/>
    <property type="evidence" value="ECO:0007669"/>
    <property type="project" value="TreeGrafter"/>
</dbReference>
<keyword evidence="5" id="KW-1185">Reference proteome</keyword>
<protein>
    <submittedName>
        <fullName evidence="4">TetR/AcrR family transcriptional regulator</fullName>
    </submittedName>
</protein>
<dbReference type="SUPFAM" id="SSF46689">
    <property type="entry name" value="Homeodomain-like"/>
    <property type="match status" value="1"/>
</dbReference>
<name>A0A5N0EN07_9NOCA</name>
<dbReference type="PANTHER" id="PTHR30055:SF219">
    <property type="entry name" value="TRANSCRIPTIONAL REGULATORY PROTEIN"/>
    <property type="match status" value="1"/>
</dbReference>
<feature type="DNA-binding region" description="H-T-H motif" evidence="2">
    <location>
        <begin position="25"/>
        <end position="44"/>
    </location>
</feature>
<proteinExistence type="predicted"/>
<organism evidence="4 5">
    <name type="scientific">Nocardia colli</name>
    <dbReference type="NCBI Taxonomy" id="2545717"/>
    <lineage>
        <taxon>Bacteria</taxon>
        <taxon>Bacillati</taxon>
        <taxon>Actinomycetota</taxon>
        <taxon>Actinomycetes</taxon>
        <taxon>Mycobacteriales</taxon>
        <taxon>Nocardiaceae</taxon>
        <taxon>Nocardia</taxon>
    </lineage>
</organism>
<evidence type="ECO:0000259" key="3">
    <source>
        <dbReference type="PROSITE" id="PS50977"/>
    </source>
</evidence>
<dbReference type="InterPro" id="IPR001647">
    <property type="entry name" value="HTH_TetR"/>
</dbReference>
<evidence type="ECO:0000313" key="5">
    <source>
        <dbReference type="Proteomes" id="UP000323876"/>
    </source>
</evidence>
<dbReference type="PROSITE" id="PS50977">
    <property type="entry name" value="HTH_TETR_2"/>
    <property type="match status" value="1"/>
</dbReference>
<accession>A0A5N0EN07</accession>
<dbReference type="Proteomes" id="UP000323876">
    <property type="component" value="Unassembled WGS sequence"/>
</dbReference>
<dbReference type="PANTHER" id="PTHR30055">
    <property type="entry name" value="HTH-TYPE TRANSCRIPTIONAL REGULATOR RUTR"/>
    <property type="match status" value="1"/>
</dbReference>
<dbReference type="OrthoDB" id="2356263at2"/>
<evidence type="ECO:0000256" key="1">
    <source>
        <dbReference type="ARBA" id="ARBA00023125"/>
    </source>
</evidence>
<dbReference type="GO" id="GO:0003700">
    <property type="term" value="F:DNA-binding transcription factor activity"/>
    <property type="evidence" value="ECO:0007669"/>
    <property type="project" value="TreeGrafter"/>
</dbReference>
<dbReference type="EMBL" id="VXLC01000001">
    <property type="protein sequence ID" value="KAA8890199.1"/>
    <property type="molecule type" value="Genomic_DNA"/>
</dbReference>
<dbReference type="InterPro" id="IPR041583">
    <property type="entry name" value="TetR_C_31"/>
</dbReference>
<keyword evidence="1 2" id="KW-0238">DNA-binding</keyword>
<dbReference type="RefSeq" id="WP_150400113.1">
    <property type="nucleotide sequence ID" value="NZ_JBHJYQ010000018.1"/>
</dbReference>